<dbReference type="InterPro" id="IPR005545">
    <property type="entry name" value="YCII"/>
</dbReference>
<evidence type="ECO:0000256" key="1">
    <source>
        <dbReference type="ARBA" id="ARBA00007689"/>
    </source>
</evidence>
<keyword evidence="4" id="KW-1185">Reference proteome</keyword>
<protein>
    <submittedName>
        <fullName evidence="3">YciI family protein</fullName>
    </submittedName>
</protein>
<dbReference type="RefSeq" id="WP_380250645.1">
    <property type="nucleotide sequence ID" value="NZ_JBHUII010000004.1"/>
</dbReference>
<comment type="caution">
    <text evidence="3">The sequence shown here is derived from an EMBL/GenBank/DDBJ whole genome shotgun (WGS) entry which is preliminary data.</text>
</comment>
<gene>
    <name evidence="3" type="ORF">ACFSKO_08970</name>
</gene>
<dbReference type="PANTHER" id="PTHR37828">
    <property type="entry name" value="GSR2449 PROTEIN"/>
    <property type="match status" value="1"/>
</dbReference>
<evidence type="ECO:0000313" key="3">
    <source>
        <dbReference type="EMBL" id="MFD2205741.1"/>
    </source>
</evidence>
<dbReference type="Pfam" id="PF03795">
    <property type="entry name" value="YCII"/>
    <property type="match status" value="1"/>
</dbReference>
<dbReference type="InterPro" id="IPR011008">
    <property type="entry name" value="Dimeric_a/b-barrel"/>
</dbReference>
<sequence length="113" mass="13001">MSRFPEGTNIFVIDLHYIAVFEQIDPLIEAHRAFLQKYYAQKVFIASGAKVPREGGVILALSDKKEKIEALIKHDPFYQNGVARYRITEFKPSMMDFTKSNIFQSSLIMCLKP</sequence>
<name>A0ABW5BLQ2_9PROT</name>
<evidence type="ECO:0000313" key="4">
    <source>
        <dbReference type="Proteomes" id="UP001597294"/>
    </source>
</evidence>
<feature type="domain" description="YCII-related" evidence="2">
    <location>
        <begin position="22"/>
        <end position="91"/>
    </location>
</feature>
<dbReference type="PANTHER" id="PTHR37828:SF1">
    <property type="entry name" value="YCII-RELATED DOMAIN-CONTAINING PROTEIN"/>
    <property type="match status" value="1"/>
</dbReference>
<accession>A0ABW5BLQ2</accession>
<organism evidence="3 4">
    <name type="scientific">Kiloniella antarctica</name>
    <dbReference type="NCBI Taxonomy" id="1550907"/>
    <lineage>
        <taxon>Bacteria</taxon>
        <taxon>Pseudomonadati</taxon>
        <taxon>Pseudomonadota</taxon>
        <taxon>Alphaproteobacteria</taxon>
        <taxon>Rhodospirillales</taxon>
        <taxon>Kiloniellaceae</taxon>
        <taxon>Kiloniella</taxon>
    </lineage>
</organism>
<dbReference type="SUPFAM" id="SSF54909">
    <property type="entry name" value="Dimeric alpha+beta barrel"/>
    <property type="match status" value="1"/>
</dbReference>
<evidence type="ECO:0000259" key="2">
    <source>
        <dbReference type="Pfam" id="PF03795"/>
    </source>
</evidence>
<dbReference type="Gene3D" id="3.30.70.1060">
    <property type="entry name" value="Dimeric alpha+beta barrel"/>
    <property type="match status" value="1"/>
</dbReference>
<comment type="similarity">
    <text evidence="1">Belongs to the YciI family.</text>
</comment>
<reference evidence="4" key="1">
    <citation type="journal article" date="2019" name="Int. J. Syst. Evol. Microbiol.">
        <title>The Global Catalogue of Microorganisms (GCM) 10K type strain sequencing project: providing services to taxonomists for standard genome sequencing and annotation.</title>
        <authorList>
            <consortium name="The Broad Institute Genomics Platform"/>
            <consortium name="The Broad Institute Genome Sequencing Center for Infectious Disease"/>
            <person name="Wu L."/>
            <person name="Ma J."/>
        </authorList>
    </citation>
    <scope>NUCLEOTIDE SEQUENCE [LARGE SCALE GENOMIC DNA]</scope>
    <source>
        <strain evidence="4">CGMCC 4.7192</strain>
    </source>
</reference>
<dbReference type="EMBL" id="JBHUII010000004">
    <property type="protein sequence ID" value="MFD2205741.1"/>
    <property type="molecule type" value="Genomic_DNA"/>
</dbReference>
<proteinExistence type="inferred from homology"/>
<dbReference type="Proteomes" id="UP001597294">
    <property type="component" value="Unassembled WGS sequence"/>
</dbReference>